<evidence type="ECO:0000256" key="7">
    <source>
        <dbReference type="SAM" id="Phobius"/>
    </source>
</evidence>
<dbReference type="Proteomes" id="UP000824180">
    <property type="component" value="Unassembled WGS sequence"/>
</dbReference>
<keyword evidence="6 7" id="KW-0472">Membrane</keyword>
<feature type="transmembrane region" description="Helical" evidence="7">
    <location>
        <begin position="12"/>
        <end position="30"/>
    </location>
</feature>
<reference evidence="9" key="2">
    <citation type="submission" date="2021-04" db="EMBL/GenBank/DDBJ databases">
        <authorList>
            <person name="Gilroy R."/>
        </authorList>
    </citation>
    <scope>NUCLEOTIDE SEQUENCE</scope>
    <source>
        <strain evidence="9">876</strain>
    </source>
</reference>
<comment type="caution">
    <text evidence="9">The sequence shown here is derived from an EMBL/GenBank/DDBJ whole genome shotgun (WGS) entry which is preliminary data.</text>
</comment>
<dbReference type="Gene3D" id="1.20.1540.10">
    <property type="entry name" value="Rhomboid-like"/>
    <property type="match status" value="1"/>
</dbReference>
<evidence type="ECO:0000256" key="6">
    <source>
        <dbReference type="ARBA" id="ARBA00023136"/>
    </source>
</evidence>
<feature type="transmembrane region" description="Helical" evidence="7">
    <location>
        <begin position="61"/>
        <end position="81"/>
    </location>
</feature>
<evidence type="ECO:0000256" key="4">
    <source>
        <dbReference type="ARBA" id="ARBA00022801"/>
    </source>
</evidence>
<evidence type="ECO:0000259" key="8">
    <source>
        <dbReference type="Pfam" id="PF01694"/>
    </source>
</evidence>
<dbReference type="InterPro" id="IPR050925">
    <property type="entry name" value="Rhomboid_protease_S54"/>
</dbReference>
<keyword evidence="3 7" id="KW-0812">Transmembrane</keyword>
<keyword evidence="9" id="KW-0645">Protease</keyword>
<dbReference type="GO" id="GO:0016020">
    <property type="term" value="C:membrane"/>
    <property type="evidence" value="ECO:0007669"/>
    <property type="project" value="UniProtKB-SubCell"/>
</dbReference>
<reference evidence="9" key="1">
    <citation type="journal article" date="2021" name="PeerJ">
        <title>Extensive microbial diversity within the chicken gut microbiome revealed by metagenomics and culture.</title>
        <authorList>
            <person name="Gilroy R."/>
            <person name="Ravi A."/>
            <person name="Getino M."/>
            <person name="Pursley I."/>
            <person name="Horton D.L."/>
            <person name="Alikhan N.F."/>
            <person name="Baker D."/>
            <person name="Gharbi K."/>
            <person name="Hall N."/>
            <person name="Watson M."/>
            <person name="Adriaenssens E.M."/>
            <person name="Foster-Nyarko E."/>
            <person name="Jarju S."/>
            <person name="Secka A."/>
            <person name="Antonio M."/>
            <person name="Oren A."/>
            <person name="Chaudhuri R.R."/>
            <person name="La Ragione R."/>
            <person name="Hildebrand F."/>
            <person name="Pallen M.J."/>
        </authorList>
    </citation>
    <scope>NUCLEOTIDE SEQUENCE</scope>
    <source>
        <strain evidence="9">876</strain>
    </source>
</reference>
<sequence length="220" mass="24322">MRDHIWRRAPVTVTLLVIQIIAFIIMLLLGGSTNSNVLVECGARVTPLIRQGQWWRLITPVFLHIGFAHLLINSVTLYFLGMYIEELFSHWRMLVIYLVSAFTGNLASAYFLPNTISAGASTALFGLFGAFLMLGESFHDNDLIQDLSRQFLILVGINIVMDLFLPGVDLAGHVGGLLGGFLVSYIVGAPFVGRVRFYKQMIASVVLFFGVIAMIVAIGR</sequence>
<dbReference type="PANTHER" id="PTHR43731">
    <property type="entry name" value="RHOMBOID PROTEASE"/>
    <property type="match status" value="1"/>
</dbReference>
<gene>
    <name evidence="9" type="ORF">H9843_03270</name>
</gene>
<dbReference type="AlphaFoldDB" id="A0A9E2KTQ0"/>
<dbReference type="GO" id="GO:0004252">
    <property type="term" value="F:serine-type endopeptidase activity"/>
    <property type="evidence" value="ECO:0007669"/>
    <property type="project" value="InterPro"/>
</dbReference>
<dbReference type="InterPro" id="IPR022764">
    <property type="entry name" value="Peptidase_S54_rhomboid_dom"/>
</dbReference>
<evidence type="ECO:0000313" key="10">
    <source>
        <dbReference type="Proteomes" id="UP000824180"/>
    </source>
</evidence>
<name>A0A9E2KTQ0_9LACO</name>
<evidence type="ECO:0000256" key="1">
    <source>
        <dbReference type="ARBA" id="ARBA00004141"/>
    </source>
</evidence>
<feature type="transmembrane region" description="Helical" evidence="7">
    <location>
        <begin position="174"/>
        <end position="193"/>
    </location>
</feature>
<feature type="transmembrane region" description="Helical" evidence="7">
    <location>
        <begin position="93"/>
        <end position="112"/>
    </location>
</feature>
<feature type="transmembrane region" description="Helical" evidence="7">
    <location>
        <begin position="118"/>
        <end position="139"/>
    </location>
</feature>
<accession>A0A9E2KTQ0</accession>
<evidence type="ECO:0000256" key="2">
    <source>
        <dbReference type="ARBA" id="ARBA00009045"/>
    </source>
</evidence>
<dbReference type="SUPFAM" id="SSF144091">
    <property type="entry name" value="Rhomboid-like"/>
    <property type="match status" value="1"/>
</dbReference>
<feature type="domain" description="Peptidase S54 rhomboid" evidence="8">
    <location>
        <begin position="51"/>
        <end position="188"/>
    </location>
</feature>
<keyword evidence="5 7" id="KW-1133">Transmembrane helix</keyword>
<evidence type="ECO:0000256" key="5">
    <source>
        <dbReference type="ARBA" id="ARBA00022989"/>
    </source>
</evidence>
<feature type="transmembrane region" description="Helical" evidence="7">
    <location>
        <begin position="151"/>
        <end position="168"/>
    </location>
</feature>
<keyword evidence="4" id="KW-0378">Hydrolase</keyword>
<evidence type="ECO:0000313" key="9">
    <source>
        <dbReference type="EMBL" id="MBU3829899.1"/>
    </source>
</evidence>
<proteinExistence type="inferred from homology"/>
<feature type="transmembrane region" description="Helical" evidence="7">
    <location>
        <begin position="200"/>
        <end position="219"/>
    </location>
</feature>
<dbReference type="PANTHER" id="PTHR43731:SF14">
    <property type="entry name" value="PRESENILIN-ASSOCIATED RHOMBOID-LIKE PROTEIN, MITOCHONDRIAL"/>
    <property type="match status" value="1"/>
</dbReference>
<comment type="subcellular location">
    <subcellularLocation>
        <location evidence="1">Membrane</location>
        <topology evidence="1">Multi-pass membrane protein</topology>
    </subcellularLocation>
</comment>
<protein>
    <submittedName>
        <fullName evidence="9">Rhomboid family intramembrane serine protease</fullName>
    </submittedName>
</protein>
<dbReference type="EMBL" id="JAHLFK010000029">
    <property type="protein sequence ID" value="MBU3829899.1"/>
    <property type="molecule type" value="Genomic_DNA"/>
</dbReference>
<organism evidence="9 10">
    <name type="scientific">Candidatus Limosilactobacillus merdavium</name>
    <dbReference type="NCBI Taxonomy" id="2838651"/>
    <lineage>
        <taxon>Bacteria</taxon>
        <taxon>Bacillati</taxon>
        <taxon>Bacillota</taxon>
        <taxon>Bacilli</taxon>
        <taxon>Lactobacillales</taxon>
        <taxon>Lactobacillaceae</taxon>
        <taxon>Limosilactobacillus</taxon>
    </lineage>
</organism>
<evidence type="ECO:0000256" key="3">
    <source>
        <dbReference type="ARBA" id="ARBA00022692"/>
    </source>
</evidence>
<dbReference type="GO" id="GO:0006508">
    <property type="term" value="P:proteolysis"/>
    <property type="evidence" value="ECO:0007669"/>
    <property type="project" value="UniProtKB-KW"/>
</dbReference>
<comment type="similarity">
    <text evidence="2">Belongs to the peptidase S54 family.</text>
</comment>
<dbReference type="Pfam" id="PF01694">
    <property type="entry name" value="Rhomboid"/>
    <property type="match status" value="1"/>
</dbReference>
<dbReference type="InterPro" id="IPR035952">
    <property type="entry name" value="Rhomboid-like_sf"/>
</dbReference>